<protein>
    <recommendedName>
        <fullName evidence="4">DUF3794 domain-containing protein</fullName>
    </recommendedName>
</protein>
<dbReference type="RefSeq" id="WP_163234738.1">
    <property type="nucleotide sequence ID" value="NZ_CP048617.1"/>
</dbReference>
<evidence type="ECO:0000313" key="3">
    <source>
        <dbReference type="Proteomes" id="UP000464452"/>
    </source>
</evidence>
<name>A0A6P1YCX9_9FIRM</name>
<evidence type="ECO:0000256" key="1">
    <source>
        <dbReference type="SAM" id="Coils"/>
    </source>
</evidence>
<keyword evidence="1" id="KW-0175">Coiled coil</keyword>
<dbReference type="KEGG" id="cazo:G3A45_05215"/>
<evidence type="ECO:0000313" key="2">
    <source>
        <dbReference type="EMBL" id="QIB26752.1"/>
    </source>
</evidence>
<dbReference type="Proteomes" id="UP000464452">
    <property type="component" value="Chromosome"/>
</dbReference>
<sequence length="182" mass="21129">MTKINIGKGTKKFTHYYKIASLSDSKIISYRVKPSNLFADVLSNEKIIVYGDYDILFCFTNNSLQNQRYSAKFLKKTFCEIVNYDLSCSDKLIDIDKIEVIAMFPSQLTCTLNFINSGLTNKYINIKVSGEIKVDLFFLDKVSSDYDRRLVKQDINDLENEIVKEKKLYDEKKILKKAKIKI</sequence>
<reference evidence="2 3" key="1">
    <citation type="submission" date="2020-02" db="EMBL/GenBank/DDBJ databases">
        <title>Thermophilic hydrogen producing bacteria, Caloranaerobacter azorensis.</title>
        <authorList>
            <person name="Baek K."/>
        </authorList>
    </citation>
    <scope>NUCLEOTIDE SEQUENCE [LARGE SCALE GENOMIC DNA]</scope>
    <source>
        <strain evidence="2 3">T3-1</strain>
    </source>
</reference>
<feature type="coiled-coil region" evidence="1">
    <location>
        <begin position="148"/>
        <end position="175"/>
    </location>
</feature>
<proteinExistence type="predicted"/>
<gene>
    <name evidence="2" type="ORF">G3A45_05215</name>
</gene>
<dbReference type="EMBL" id="CP048617">
    <property type="protein sequence ID" value="QIB26752.1"/>
    <property type="molecule type" value="Genomic_DNA"/>
</dbReference>
<accession>A0A6P1YCX9</accession>
<evidence type="ECO:0008006" key="4">
    <source>
        <dbReference type="Google" id="ProtNLM"/>
    </source>
</evidence>
<organism evidence="2 3">
    <name type="scientific">Caloranaerobacter azorensis</name>
    <dbReference type="NCBI Taxonomy" id="116090"/>
    <lineage>
        <taxon>Bacteria</taxon>
        <taxon>Bacillati</taxon>
        <taxon>Bacillota</taxon>
        <taxon>Tissierellia</taxon>
        <taxon>Tissierellales</taxon>
        <taxon>Thermohalobacteraceae</taxon>
        <taxon>Caloranaerobacter</taxon>
    </lineage>
</organism>
<dbReference type="AlphaFoldDB" id="A0A6P1YCX9"/>